<proteinExistence type="predicted"/>
<reference evidence="6" key="1">
    <citation type="journal article" date="2023" name="Nat. Commun.">
        <title>Diploid and tetraploid genomes of Acorus and the evolution of monocots.</title>
        <authorList>
            <person name="Ma L."/>
            <person name="Liu K.W."/>
            <person name="Li Z."/>
            <person name="Hsiao Y.Y."/>
            <person name="Qi Y."/>
            <person name="Fu T."/>
            <person name="Tang G.D."/>
            <person name="Zhang D."/>
            <person name="Sun W.H."/>
            <person name="Liu D.K."/>
            <person name="Li Y."/>
            <person name="Chen G.Z."/>
            <person name="Liu X.D."/>
            <person name="Liao X.Y."/>
            <person name="Jiang Y.T."/>
            <person name="Yu X."/>
            <person name="Hao Y."/>
            <person name="Huang J."/>
            <person name="Zhao X.W."/>
            <person name="Ke S."/>
            <person name="Chen Y.Y."/>
            <person name="Wu W.L."/>
            <person name="Hsu J.L."/>
            <person name="Lin Y.F."/>
            <person name="Huang M.D."/>
            <person name="Li C.Y."/>
            <person name="Huang L."/>
            <person name="Wang Z.W."/>
            <person name="Zhao X."/>
            <person name="Zhong W.Y."/>
            <person name="Peng D.H."/>
            <person name="Ahmad S."/>
            <person name="Lan S."/>
            <person name="Zhang J.S."/>
            <person name="Tsai W.C."/>
            <person name="Van de Peer Y."/>
            <person name="Liu Z.J."/>
        </authorList>
    </citation>
    <scope>NUCLEOTIDE SEQUENCE</scope>
    <source>
        <strain evidence="6">CP</strain>
    </source>
</reference>
<feature type="transmembrane region" description="Helical" evidence="5">
    <location>
        <begin position="44"/>
        <end position="62"/>
    </location>
</feature>
<dbReference type="PANTHER" id="PTHR31218">
    <property type="entry name" value="WAT1-RELATED PROTEIN"/>
    <property type="match status" value="1"/>
</dbReference>
<evidence type="ECO:0000256" key="1">
    <source>
        <dbReference type="ARBA" id="ARBA00004141"/>
    </source>
</evidence>
<organism evidence="6 7">
    <name type="scientific">Acorus calamus</name>
    <name type="common">Sweet flag</name>
    <dbReference type="NCBI Taxonomy" id="4465"/>
    <lineage>
        <taxon>Eukaryota</taxon>
        <taxon>Viridiplantae</taxon>
        <taxon>Streptophyta</taxon>
        <taxon>Embryophyta</taxon>
        <taxon>Tracheophyta</taxon>
        <taxon>Spermatophyta</taxon>
        <taxon>Magnoliopsida</taxon>
        <taxon>Liliopsida</taxon>
        <taxon>Acoraceae</taxon>
        <taxon>Acorus</taxon>
    </lineage>
</organism>
<dbReference type="Proteomes" id="UP001180020">
    <property type="component" value="Unassembled WGS sequence"/>
</dbReference>
<keyword evidence="3 5" id="KW-1133">Transmembrane helix</keyword>
<dbReference type="InterPro" id="IPR030184">
    <property type="entry name" value="WAT1-related"/>
</dbReference>
<evidence type="ECO:0000256" key="2">
    <source>
        <dbReference type="ARBA" id="ARBA00022692"/>
    </source>
</evidence>
<keyword evidence="7" id="KW-1185">Reference proteome</keyword>
<evidence type="ECO:0000313" key="7">
    <source>
        <dbReference type="Proteomes" id="UP001180020"/>
    </source>
</evidence>
<comment type="caution">
    <text evidence="6">The sequence shown here is derived from an EMBL/GenBank/DDBJ whole genome shotgun (WGS) entry which is preliminary data.</text>
</comment>
<feature type="transmembrane region" description="Helical" evidence="5">
    <location>
        <begin position="17"/>
        <end position="38"/>
    </location>
</feature>
<evidence type="ECO:0000256" key="3">
    <source>
        <dbReference type="ARBA" id="ARBA00022989"/>
    </source>
</evidence>
<keyword evidence="4 5" id="KW-0472">Membrane</keyword>
<protein>
    <submittedName>
        <fullName evidence="6">WAT1-related protein</fullName>
    </submittedName>
</protein>
<dbReference type="EMBL" id="JAUJYO010000017">
    <property type="protein sequence ID" value="KAK1291936.1"/>
    <property type="molecule type" value="Genomic_DNA"/>
</dbReference>
<keyword evidence="2 5" id="KW-0812">Transmembrane</keyword>
<accession>A0AAV9CRX7</accession>
<comment type="subcellular location">
    <subcellularLocation>
        <location evidence="1">Membrane</location>
        <topology evidence="1">Multi-pass membrane protein</topology>
    </subcellularLocation>
</comment>
<evidence type="ECO:0000256" key="5">
    <source>
        <dbReference type="SAM" id="Phobius"/>
    </source>
</evidence>
<dbReference type="SUPFAM" id="SSF103481">
    <property type="entry name" value="Multidrug resistance efflux transporter EmrE"/>
    <property type="match status" value="1"/>
</dbReference>
<name>A0AAV9CRX7_ACOCL</name>
<sequence length="91" mass="9762">MFTLGIETWCMRKKGPVFVASFKPLGIAIAAFMSTAFLGDTLNLGSVVGAVVIVIGFYGVIWGQGKEKHGKDCISYETPLLHENSATEHSA</sequence>
<dbReference type="InterPro" id="IPR037185">
    <property type="entry name" value="EmrE-like"/>
</dbReference>
<dbReference type="AlphaFoldDB" id="A0AAV9CRX7"/>
<dbReference type="GO" id="GO:0022857">
    <property type="term" value="F:transmembrane transporter activity"/>
    <property type="evidence" value="ECO:0007669"/>
    <property type="project" value="InterPro"/>
</dbReference>
<dbReference type="GO" id="GO:0016020">
    <property type="term" value="C:membrane"/>
    <property type="evidence" value="ECO:0007669"/>
    <property type="project" value="InterPro"/>
</dbReference>
<reference evidence="6" key="2">
    <citation type="submission" date="2023-06" db="EMBL/GenBank/DDBJ databases">
        <authorList>
            <person name="Ma L."/>
            <person name="Liu K.-W."/>
            <person name="Li Z."/>
            <person name="Hsiao Y.-Y."/>
            <person name="Qi Y."/>
            <person name="Fu T."/>
            <person name="Tang G."/>
            <person name="Zhang D."/>
            <person name="Sun W.-H."/>
            <person name="Liu D.-K."/>
            <person name="Li Y."/>
            <person name="Chen G.-Z."/>
            <person name="Liu X.-D."/>
            <person name="Liao X.-Y."/>
            <person name="Jiang Y.-T."/>
            <person name="Yu X."/>
            <person name="Hao Y."/>
            <person name="Huang J."/>
            <person name="Zhao X.-W."/>
            <person name="Ke S."/>
            <person name="Chen Y.-Y."/>
            <person name="Wu W.-L."/>
            <person name="Hsu J.-L."/>
            <person name="Lin Y.-F."/>
            <person name="Huang M.-D."/>
            <person name="Li C.-Y."/>
            <person name="Huang L."/>
            <person name="Wang Z.-W."/>
            <person name="Zhao X."/>
            <person name="Zhong W.-Y."/>
            <person name="Peng D.-H."/>
            <person name="Ahmad S."/>
            <person name="Lan S."/>
            <person name="Zhang J.-S."/>
            <person name="Tsai W.-C."/>
            <person name="Van De Peer Y."/>
            <person name="Liu Z.-J."/>
        </authorList>
    </citation>
    <scope>NUCLEOTIDE SEQUENCE</scope>
    <source>
        <strain evidence="6">CP</strain>
        <tissue evidence="6">Leaves</tissue>
    </source>
</reference>
<evidence type="ECO:0000313" key="6">
    <source>
        <dbReference type="EMBL" id="KAK1291936.1"/>
    </source>
</evidence>
<gene>
    <name evidence="6" type="ORF">QJS10_CPB17g00546</name>
</gene>
<evidence type="ECO:0000256" key="4">
    <source>
        <dbReference type="ARBA" id="ARBA00023136"/>
    </source>
</evidence>